<dbReference type="Pfam" id="PF03221">
    <property type="entry name" value="HTH_Tnp_Tc5"/>
    <property type="match status" value="1"/>
</dbReference>
<dbReference type="PROSITE" id="PS51253">
    <property type="entry name" value="HTH_CENPB"/>
    <property type="match status" value="1"/>
</dbReference>
<dbReference type="Proteomes" id="UP001055219">
    <property type="component" value="Unassembled WGS sequence"/>
</dbReference>
<dbReference type="InterPro" id="IPR007889">
    <property type="entry name" value="HTH_Psq"/>
</dbReference>
<dbReference type="Pfam" id="PF04218">
    <property type="entry name" value="CENP-B_N"/>
    <property type="match status" value="1"/>
</dbReference>
<feature type="compositionally biased region" description="Polar residues" evidence="3">
    <location>
        <begin position="315"/>
        <end position="332"/>
    </location>
</feature>
<dbReference type="GO" id="GO:0003677">
    <property type="term" value="F:DNA binding"/>
    <property type="evidence" value="ECO:0007669"/>
    <property type="project" value="UniProtKB-KW"/>
</dbReference>
<dbReference type="OrthoDB" id="9909311at2759"/>
<accession>A0A9P9Y6I6</accession>
<dbReference type="InterPro" id="IPR050863">
    <property type="entry name" value="CenT-Element_Derived"/>
</dbReference>
<dbReference type="InterPro" id="IPR006600">
    <property type="entry name" value="HTH_CenpB_DNA-bd_dom"/>
</dbReference>
<gene>
    <name evidence="5" type="ORF">J7T54_001715</name>
</gene>
<comment type="caution">
    <text evidence="5">The sequence shown here is derived from an EMBL/GenBank/DDBJ whole genome shotgun (WGS) entry which is preliminary data.</text>
</comment>
<dbReference type="GeneID" id="75828232"/>
<dbReference type="AlphaFoldDB" id="A0A9P9Y6I6"/>
<feature type="region of interest" description="Disordered" evidence="3">
    <location>
        <begin position="118"/>
        <end position="137"/>
    </location>
</feature>
<dbReference type="RefSeq" id="XP_051364695.1">
    <property type="nucleotide sequence ID" value="XM_051503741.1"/>
</dbReference>
<feature type="domain" description="HTH CENPB-type" evidence="4">
    <location>
        <begin position="215"/>
        <end position="285"/>
    </location>
</feature>
<protein>
    <recommendedName>
        <fullName evidence="4">HTH CENPB-type domain-containing protein</fullName>
    </recommendedName>
</protein>
<name>A0A9P9Y6I6_9HYPO</name>
<reference evidence="5" key="1">
    <citation type="journal article" date="2021" name="J Fungi (Basel)">
        <title>Genomic and Metabolomic Analyses of the Marine Fungus Emericellopsis cladophorae: Insights into Saltwater Adaptability Mechanisms and Its Biosynthetic Potential.</title>
        <authorList>
            <person name="Goncalves M.F.M."/>
            <person name="Hilario S."/>
            <person name="Van de Peer Y."/>
            <person name="Esteves A.C."/>
            <person name="Alves A."/>
        </authorList>
    </citation>
    <scope>NUCLEOTIDE SEQUENCE</scope>
    <source>
        <strain evidence="5">MUM 19.33</strain>
    </source>
</reference>
<feature type="region of interest" description="Disordered" evidence="3">
    <location>
        <begin position="1"/>
        <end position="34"/>
    </location>
</feature>
<keyword evidence="1" id="KW-0238">DNA-binding</keyword>
<dbReference type="GO" id="GO:0005634">
    <property type="term" value="C:nucleus"/>
    <property type="evidence" value="ECO:0007669"/>
    <property type="project" value="TreeGrafter"/>
</dbReference>
<sequence>MSTLLQRDSNMDNHDNAEGHKMDPDVPRTHGNVYGGETWGNISPYNSSPYQYSPINEYGHWGSYIPHASQADSHYLPAESYDSMSSGPPSQQPRYIKPAPTTQAMQHLSQLPMLNTAWPSQLTNPMPSGSYSAPALSTVTPVSSAQSAETPKPTTPLEKVRKLLTTEQKRQMCKYSEDNPGTRQADIGAKFGVERSTVSKVLRQKDIYLKNTSETENVPARKKGQDLDRTLSNHFMKMQNSGLEIKDKDIMERAKQFAYASGHNENFTSSWLLKFKQKHGIGKHKGARLIRRASEANIPDSARMSTSVKKKRSMSGITSPTSATTQLSPLSESRSDEEDSAPPTGLGLDLGFVAASRSSTSLTNGIMGEASFAESKSSSFGSGALSPVNRSEWGSFAARMEQNEVLQGGASVQGLGQYTLHQPYMEPITPHQPVPRGSPTLESPEQEIRAAPFAIDTNFASPPMLRRTNSSSSIGNTRSNTTAATSIDSSPTSPSHAEATRSATILVYHMQAMQAQNKSIFNQNEFATVCEIVRKLQLQSDSKGQPGKASVGGSLDRIPEGDGEINGGPGDSGMKMEMD</sequence>
<evidence type="ECO:0000256" key="2">
    <source>
        <dbReference type="ARBA" id="ARBA00023242"/>
    </source>
</evidence>
<feature type="region of interest" description="Disordered" evidence="3">
    <location>
        <begin position="292"/>
        <end position="346"/>
    </location>
</feature>
<dbReference type="Gene3D" id="1.10.10.60">
    <property type="entry name" value="Homeodomain-like"/>
    <property type="match status" value="2"/>
</dbReference>
<dbReference type="PANTHER" id="PTHR19303">
    <property type="entry name" value="TRANSPOSON"/>
    <property type="match status" value="1"/>
</dbReference>
<feature type="compositionally biased region" description="Basic and acidic residues" evidence="3">
    <location>
        <begin position="9"/>
        <end position="28"/>
    </location>
</feature>
<feature type="compositionally biased region" description="Polar residues" evidence="3">
    <location>
        <begin position="467"/>
        <end position="495"/>
    </location>
</feature>
<reference evidence="5" key="2">
    <citation type="submission" date="2022-07" db="EMBL/GenBank/DDBJ databases">
        <authorList>
            <person name="Goncalves M.F.M."/>
            <person name="Hilario S."/>
            <person name="Van De Peer Y."/>
            <person name="Esteves A.C."/>
            <person name="Alves A."/>
        </authorList>
    </citation>
    <scope>NUCLEOTIDE SEQUENCE</scope>
    <source>
        <strain evidence="5">MUM 19.33</strain>
    </source>
</reference>
<evidence type="ECO:0000259" key="4">
    <source>
        <dbReference type="PROSITE" id="PS51253"/>
    </source>
</evidence>
<evidence type="ECO:0000313" key="5">
    <source>
        <dbReference type="EMBL" id="KAI6783839.1"/>
    </source>
</evidence>
<dbReference type="SMART" id="SM00674">
    <property type="entry name" value="CENPB"/>
    <property type="match status" value="1"/>
</dbReference>
<proteinExistence type="predicted"/>
<evidence type="ECO:0000256" key="3">
    <source>
        <dbReference type="SAM" id="MobiDB-lite"/>
    </source>
</evidence>
<dbReference type="SUPFAM" id="SSF46689">
    <property type="entry name" value="Homeodomain-like"/>
    <property type="match status" value="2"/>
</dbReference>
<dbReference type="EMBL" id="JAGIXG020000006">
    <property type="protein sequence ID" value="KAI6783839.1"/>
    <property type="molecule type" value="Genomic_DNA"/>
</dbReference>
<feature type="region of interest" description="Disordered" evidence="3">
    <location>
        <begin position="539"/>
        <end position="579"/>
    </location>
</feature>
<feature type="region of interest" description="Disordered" evidence="3">
    <location>
        <begin position="460"/>
        <end position="498"/>
    </location>
</feature>
<evidence type="ECO:0000313" key="6">
    <source>
        <dbReference type="Proteomes" id="UP001055219"/>
    </source>
</evidence>
<dbReference type="PANTHER" id="PTHR19303:SF70">
    <property type="entry name" value="HTH CENPB-TYPE DOMAIN-CONTAINING PROTEIN"/>
    <property type="match status" value="1"/>
</dbReference>
<evidence type="ECO:0000256" key="1">
    <source>
        <dbReference type="ARBA" id="ARBA00023125"/>
    </source>
</evidence>
<dbReference type="InterPro" id="IPR009057">
    <property type="entry name" value="Homeodomain-like_sf"/>
</dbReference>
<keyword evidence="2" id="KW-0539">Nucleus</keyword>
<keyword evidence="6" id="KW-1185">Reference proteome</keyword>
<organism evidence="5 6">
    <name type="scientific">Emericellopsis cladophorae</name>
    <dbReference type="NCBI Taxonomy" id="2686198"/>
    <lineage>
        <taxon>Eukaryota</taxon>
        <taxon>Fungi</taxon>
        <taxon>Dikarya</taxon>
        <taxon>Ascomycota</taxon>
        <taxon>Pezizomycotina</taxon>
        <taxon>Sordariomycetes</taxon>
        <taxon>Hypocreomycetidae</taxon>
        <taxon>Hypocreales</taxon>
        <taxon>Bionectriaceae</taxon>
        <taxon>Emericellopsis</taxon>
    </lineage>
</organism>